<proteinExistence type="predicted"/>
<protein>
    <submittedName>
        <fullName evidence="1">Uncharacterized protein</fullName>
    </submittedName>
</protein>
<reference evidence="1" key="1">
    <citation type="submission" date="2021-11" db="EMBL/GenBank/DDBJ databases">
        <title>Citrobacter meridianamericanus sp. nov. isolated from soil.</title>
        <authorList>
            <person name="Furlan J.P.R."/>
            <person name="Stehling E.G."/>
        </authorList>
    </citation>
    <scope>NUCLEOTIDE SEQUENCE</scope>
    <source>
        <strain evidence="1">BR102</strain>
    </source>
</reference>
<gene>
    <name evidence="1" type="ORF">LOD26_24340</name>
</gene>
<sequence>MDMPRPGQVAGVNQAIAVAQQANERTASDALHDVLLKEENAPDCHS</sequence>
<keyword evidence="2" id="KW-1185">Reference proteome</keyword>
<evidence type="ECO:0000313" key="2">
    <source>
        <dbReference type="Proteomes" id="UP001139290"/>
    </source>
</evidence>
<evidence type="ECO:0000313" key="1">
    <source>
        <dbReference type="EMBL" id="MCO5784412.1"/>
    </source>
</evidence>
<name>A0ABT1BEX2_9ENTR</name>
<accession>A0ABT1BEX2</accession>
<dbReference type="EMBL" id="JAJJVQ010000014">
    <property type="protein sequence ID" value="MCO5784412.1"/>
    <property type="molecule type" value="Genomic_DNA"/>
</dbReference>
<dbReference type="Proteomes" id="UP001139290">
    <property type="component" value="Unassembled WGS sequence"/>
</dbReference>
<organism evidence="1 2">
    <name type="scientific">Citrobacter meridianamericanus</name>
    <dbReference type="NCBI Taxonomy" id="2894201"/>
    <lineage>
        <taxon>Bacteria</taxon>
        <taxon>Pseudomonadati</taxon>
        <taxon>Pseudomonadota</taxon>
        <taxon>Gammaproteobacteria</taxon>
        <taxon>Enterobacterales</taxon>
        <taxon>Enterobacteriaceae</taxon>
        <taxon>Citrobacter</taxon>
    </lineage>
</organism>
<comment type="caution">
    <text evidence="1">The sequence shown here is derived from an EMBL/GenBank/DDBJ whole genome shotgun (WGS) entry which is preliminary data.</text>
</comment>